<organism evidence="1 2">
    <name type="scientific">Dictyobacter formicarum</name>
    <dbReference type="NCBI Taxonomy" id="2778368"/>
    <lineage>
        <taxon>Bacteria</taxon>
        <taxon>Bacillati</taxon>
        <taxon>Chloroflexota</taxon>
        <taxon>Ktedonobacteria</taxon>
        <taxon>Ktedonobacterales</taxon>
        <taxon>Dictyobacteraceae</taxon>
        <taxon>Dictyobacter</taxon>
    </lineage>
</organism>
<comment type="caution">
    <text evidence="1">The sequence shown here is derived from an EMBL/GenBank/DDBJ whole genome shotgun (WGS) entry which is preliminary data.</text>
</comment>
<proteinExistence type="predicted"/>
<sequence>MTEEDIEQEVTFFRQAILEAIARIDPRFSWSPEVPEWYRRIERLAQEDRRHFRMLSAKLLQDENHEVCVGAILLLSSLGIKDNVLSLDLVGIAMKQKALRKEAIEALWGIYTYAVLPQLFLFA</sequence>
<evidence type="ECO:0000313" key="1">
    <source>
        <dbReference type="EMBL" id="GHO89139.1"/>
    </source>
</evidence>
<gene>
    <name evidence="1" type="ORF">KSZ_71450</name>
</gene>
<reference evidence="1 2" key="1">
    <citation type="journal article" date="2021" name="Int. J. Syst. Evol. Microbiol.">
        <title>Reticulibacter mediterranei gen. nov., sp. nov., within the new family Reticulibacteraceae fam. nov., and Ktedonospora formicarum gen. nov., sp. nov., Ktedonobacter robiniae sp. nov., Dictyobacter formicarum sp. nov. and Dictyobacter arantiisoli sp. nov., belonging to the class Ktedonobacteria.</title>
        <authorList>
            <person name="Yabe S."/>
            <person name="Zheng Y."/>
            <person name="Wang C.M."/>
            <person name="Sakai Y."/>
            <person name="Abe K."/>
            <person name="Yokota A."/>
            <person name="Donadio S."/>
            <person name="Cavaletti L."/>
            <person name="Monciardini P."/>
        </authorList>
    </citation>
    <scope>NUCLEOTIDE SEQUENCE [LARGE SCALE GENOMIC DNA]</scope>
    <source>
        <strain evidence="1 2">SOSP1-9</strain>
    </source>
</reference>
<name>A0ABQ3VU31_9CHLR</name>
<dbReference type="EMBL" id="BNJJ01000032">
    <property type="protein sequence ID" value="GHO89139.1"/>
    <property type="molecule type" value="Genomic_DNA"/>
</dbReference>
<dbReference type="RefSeq" id="WP_201366670.1">
    <property type="nucleotide sequence ID" value="NZ_BNJJ01000032.1"/>
</dbReference>
<evidence type="ECO:0008006" key="3">
    <source>
        <dbReference type="Google" id="ProtNLM"/>
    </source>
</evidence>
<dbReference type="Proteomes" id="UP000635565">
    <property type="component" value="Unassembled WGS sequence"/>
</dbReference>
<keyword evidence="2" id="KW-1185">Reference proteome</keyword>
<protein>
    <recommendedName>
        <fullName evidence="3">HEAT repeat domain-containing protein</fullName>
    </recommendedName>
</protein>
<accession>A0ABQ3VU31</accession>
<evidence type="ECO:0000313" key="2">
    <source>
        <dbReference type="Proteomes" id="UP000635565"/>
    </source>
</evidence>